<feature type="transmembrane region" description="Helical" evidence="6">
    <location>
        <begin position="387"/>
        <end position="405"/>
    </location>
</feature>
<keyword evidence="3 6" id="KW-1133">Transmembrane helix</keyword>
<feature type="transmembrane region" description="Helical" evidence="6">
    <location>
        <begin position="185"/>
        <end position="205"/>
    </location>
</feature>
<dbReference type="InterPro" id="IPR036259">
    <property type="entry name" value="MFS_trans_sf"/>
</dbReference>
<evidence type="ECO:0000256" key="1">
    <source>
        <dbReference type="ARBA" id="ARBA00004651"/>
    </source>
</evidence>
<protein>
    <submittedName>
        <fullName evidence="8">MFS transporter</fullName>
    </submittedName>
</protein>
<dbReference type="PANTHER" id="PTHR42910:SF1">
    <property type="entry name" value="MAJOR FACILITATOR SUPERFAMILY (MFS) PROFILE DOMAIN-CONTAINING PROTEIN"/>
    <property type="match status" value="1"/>
</dbReference>
<evidence type="ECO:0000313" key="8">
    <source>
        <dbReference type="EMBL" id="MCH6167771.1"/>
    </source>
</evidence>
<comment type="caution">
    <text evidence="8">The sequence shown here is derived from an EMBL/GenBank/DDBJ whole genome shotgun (WGS) entry which is preliminary data.</text>
</comment>
<keyword evidence="9" id="KW-1185">Reference proteome</keyword>
<proteinExistence type="predicted"/>
<organism evidence="8 9">
    <name type="scientific">Pseudonocardia alaniniphila</name>
    <dbReference type="NCBI Taxonomy" id="75291"/>
    <lineage>
        <taxon>Bacteria</taxon>
        <taxon>Bacillati</taxon>
        <taxon>Actinomycetota</taxon>
        <taxon>Actinomycetes</taxon>
        <taxon>Pseudonocardiales</taxon>
        <taxon>Pseudonocardiaceae</taxon>
        <taxon>Pseudonocardia</taxon>
    </lineage>
</organism>
<feature type="transmembrane region" description="Helical" evidence="6">
    <location>
        <begin position="320"/>
        <end position="339"/>
    </location>
</feature>
<evidence type="ECO:0000313" key="9">
    <source>
        <dbReference type="Proteomes" id="UP001299970"/>
    </source>
</evidence>
<dbReference type="Pfam" id="PF07690">
    <property type="entry name" value="MFS_1"/>
    <property type="match status" value="1"/>
</dbReference>
<feature type="transmembrane region" description="Helical" evidence="6">
    <location>
        <begin position="265"/>
        <end position="288"/>
    </location>
</feature>
<dbReference type="PANTHER" id="PTHR42910">
    <property type="entry name" value="TRANSPORTER SCO4007-RELATED"/>
    <property type="match status" value="1"/>
</dbReference>
<accession>A0ABS9TGW4</accession>
<feature type="transmembrane region" description="Helical" evidence="6">
    <location>
        <begin position="122"/>
        <end position="143"/>
    </location>
</feature>
<name>A0ABS9TGW4_9PSEU</name>
<feature type="domain" description="Major facilitator superfamily (MFS) profile" evidence="7">
    <location>
        <begin position="32"/>
        <end position="410"/>
    </location>
</feature>
<feature type="transmembrane region" description="Helical" evidence="6">
    <location>
        <begin position="237"/>
        <end position="259"/>
    </location>
</feature>
<feature type="transmembrane region" description="Helical" evidence="6">
    <location>
        <begin position="98"/>
        <end position="116"/>
    </location>
</feature>
<keyword evidence="4 6" id="KW-0472">Membrane</keyword>
<feature type="transmembrane region" description="Helical" evidence="6">
    <location>
        <begin position="155"/>
        <end position="173"/>
    </location>
</feature>
<feature type="transmembrane region" description="Helical" evidence="6">
    <location>
        <begin position="359"/>
        <end position="381"/>
    </location>
</feature>
<evidence type="ECO:0000256" key="3">
    <source>
        <dbReference type="ARBA" id="ARBA00022989"/>
    </source>
</evidence>
<dbReference type="PROSITE" id="PS50850">
    <property type="entry name" value="MFS"/>
    <property type="match status" value="1"/>
</dbReference>
<evidence type="ECO:0000256" key="4">
    <source>
        <dbReference type="ARBA" id="ARBA00023136"/>
    </source>
</evidence>
<dbReference type="RefSeq" id="WP_241038306.1">
    <property type="nucleotide sequence ID" value="NZ_BAAAJF010000012.1"/>
</dbReference>
<keyword evidence="2 6" id="KW-0812">Transmembrane</keyword>
<evidence type="ECO:0000256" key="5">
    <source>
        <dbReference type="SAM" id="MobiDB-lite"/>
    </source>
</evidence>
<comment type="subcellular location">
    <subcellularLocation>
        <location evidence="1">Cell membrane</location>
        <topology evidence="1">Multi-pass membrane protein</topology>
    </subcellularLocation>
</comment>
<dbReference type="InterPro" id="IPR020846">
    <property type="entry name" value="MFS_dom"/>
</dbReference>
<sequence>MTNAAGCGTPRRTTHREATEAPDGGASLSRGLLLLMAAATGLSVANNYFAQPLLDLLGRELQLSATAAGMIITAAQVGYGLGLLLLVPLGDLVERRRLAVLLYAATAVFLLVSATAPNGTLLLAGTALTAFTSVAAQVVVPYAATLAPPGRRGRVIGTVMSGLLLGALLSRAVSGALAELGGWRTVYWVSAILVAGMTVLLWRFLPRLHTPSGLSYPALLRSTIALFRHEPALRWRAGIAALSLASFNVLWTAATFLLAGPHYGWSEAVIGLFGLVGAVGTVTTTVAGRLADSGYVQWVTGIGTAALAASWLLIGAAESSLAWLVGGVIVLNVAHQAVLNSNQNVIYALRPEIRNRLNAALLTAFFAGGAAGSALAGMVWVCGGWTAVSVLGGSLASGTLVLWVLERTMTSRSLGSPASAGSPN</sequence>
<dbReference type="SUPFAM" id="SSF103473">
    <property type="entry name" value="MFS general substrate transporter"/>
    <property type="match status" value="1"/>
</dbReference>
<evidence type="ECO:0000256" key="2">
    <source>
        <dbReference type="ARBA" id="ARBA00022692"/>
    </source>
</evidence>
<feature type="region of interest" description="Disordered" evidence="5">
    <location>
        <begin position="1"/>
        <end position="23"/>
    </location>
</feature>
<evidence type="ECO:0000259" key="7">
    <source>
        <dbReference type="PROSITE" id="PS50850"/>
    </source>
</evidence>
<evidence type="ECO:0000256" key="6">
    <source>
        <dbReference type="SAM" id="Phobius"/>
    </source>
</evidence>
<dbReference type="EMBL" id="JAKXMK010000016">
    <property type="protein sequence ID" value="MCH6167771.1"/>
    <property type="molecule type" value="Genomic_DNA"/>
</dbReference>
<feature type="transmembrane region" description="Helical" evidence="6">
    <location>
        <begin position="61"/>
        <end position="86"/>
    </location>
</feature>
<dbReference type="Gene3D" id="1.20.1250.20">
    <property type="entry name" value="MFS general substrate transporter like domains"/>
    <property type="match status" value="1"/>
</dbReference>
<dbReference type="Proteomes" id="UP001299970">
    <property type="component" value="Unassembled WGS sequence"/>
</dbReference>
<dbReference type="InterPro" id="IPR011701">
    <property type="entry name" value="MFS"/>
</dbReference>
<gene>
    <name evidence="8" type="ORF">MMF94_18950</name>
</gene>
<feature type="transmembrane region" description="Helical" evidence="6">
    <location>
        <begin position="32"/>
        <end position="49"/>
    </location>
</feature>
<dbReference type="CDD" id="cd17324">
    <property type="entry name" value="MFS_NepI_like"/>
    <property type="match status" value="1"/>
</dbReference>
<feature type="transmembrane region" description="Helical" evidence="6">
    <location>
        <begin position="295"/>
        <end position="314"/>
    </location>
</feature>
<reference evidence="8 9" key="1">
    <citation type="submission" date="2022-03" db="EMBL/GenBank/DDBJ databases">
        <title>Pseudonocardia alaer sp. nov., a novel actinomycete isolated from reed forest soil.</title>
        <authorList>
            <person name="Wang L."/>
        </authorList>
    </citation>
    <scope>NUCLEOTIDE SEQUENCE [LARGE SCALE GENOMIC DNA]</scope>
    <source>
        <strain evidence="8 9">Y-16303</strain>
    </source>
</reference>